<reference evidence="3" key="1">
    <citation type="submission" date="2015-07" db="EMBL/GenBank/DDBJ databases">
        <title>Genome sequencing of Sunxiuqinia dokdonensis strain SK.</title>
        <authorList>
            <person name="Ahn S."/>
            <person name="Kim B.-C."/>
        </authorList>
    </citation>
    <scope>NUCLEOTIDE SEQUENCE [LARGE SCALE GENOMIC DNA]</scope>
    <source>
        <strain evidence="3">SK</strain>
    </source>
</reference>
<evidence type="ECO:0000313" key="3">
    <source>
        <dbReference type="Proteomes" id="UP000036958"/>
    </source>
</evidence>
<dbReference type="Proteomes" id="UP000036958">
    <property type="component" value="Unassembled WGS sequence"/>
</dbReference>
<evidence type="ECO:0000313" key="2">
    <source>
        <dbReference type="EMBL" id="KOH43263.1"/>
    </source>
</evidence>
<keyword evidence="1" id="KW-0472">Membrane</keyword>
<evidence type="ECO:0008006" key="4">
    <source>
        <dbReference type="Google" id="ProtNLM"/>
    </source>
</evidence>
<feature type="transmembrane region" description="Helical" evidence="1">
    <location>
        <begin position="242"/>
        <end position="263"/>
    </location>
</feature>
<protein>
    <recommendedName>
        <fullName evidence="4">BioF2-like acetyltransferase domain-containing protein</fullName>
    </recommendedName>
</protein>
<gene>
    <name evidence="2" type="ORF">NC99_39310</name>
</gene>
<keyword evidence="1" id="KW-0812">Transmembrane</keyword>
<evidence type="ECO:0000256" key="1">
    <source>
        <dbReference type="SAM" id="Phobius"/>
    </source>
</evidence>
<dbReference type="STRING" id="1409788.NC99_39310"/>
<comment type="caution">
    <text evidence="2">The sequence shown here is derived from an EMBL/GenBank/DDBJ whole genome shotgun (WGS) entry which is preliminary data.</text>
</comment>
<organism evidence="2 3">
    <name type="scientific">Sunxiuqinia dokdonensis</name>
    <dbReference type="NCBI Taxonomy" id="1409788"/>
    <lineage>
        <taxon>Bacteria</taxon>
        <taxon>Pseudomonadati</taxon>
        <taxon>Bacteroidota</taxon>
        <taxon>Bacteroidia</taxon>
        <taxon>Marinilabiliales</taxon>
        <taxon>Prolixibacteraceae</taxon>
        <taxon>Sunxiuqinia</taxon>
    </lineage>
</organism>
<dbReference type="AlphaFoldDB" id="A0A0L8V4I8"/>
<proteinExistence type="predicted"/>
<keyword evidence="1" id="KW-1133">Transmembrane helix</keyword>
<accession>A0A0L8V4I8</accession>
<sequence length="294" mass="34531">METSDLVALLRDNGAKIRKIEGQFFMRHGWINYSFPQLAEVPVNRRLVQMLKWRYPISVIKMGSKIKNGHEYILRTDSYSLEGFRKQTRTTLRKSLSTCEFKRPLLADLVSFGLQINRQTLKLQKRTDNILTDQRLWEKYISSFFDQPDTIIQGAYRDGVLIGYAICYKLGGKHYFHLQHIDRNYGTYYPMNGLMYCVINQVLANEGSIEVSDGIESFVPLPTLNKFKRYMRFERVPITRVYVLHPVLVTIFYPVVYVCVHILKKRSVKSQVIRNILNLYYGHRLLSRLVSRCV</sequence>
<dbReference type="SUPFAM" id="SSF55729">
    <property type="entry name" value="Acyl-CoA N-acyltransferases (Nat)"/>
    <property type="match status" value="1"/>
</dbReference>
<keyword evidence="3" id="KW-1185">Reference proteome</keyword>
<dbReference type="InterPro" id="IPR016181">
    <property type="entry name" value="Acyl_CoA_acyltransferase"/>
</dbReference>
<dbReference type="RefSeq" id="WP_053187127.1">
    <property type="nucleotide sequence ID" value="NZ_LGIA01000194.1"/>
</dbReference>
<dbReference type="EMBL" id="LGIA01000194">
    <property type="protein sequence ID" value="KOH43263.1"/>
    <property type="molecule type" value="Genomic_DNA"/>
</dbReference>
<name>A0A0L8V4I8_9BACT</name>
<dbReference type="OrthoDB" id="1118341at2"/>